<dbReference type="OMA" id="RYCYKAE"/>
<reference evidence="1 2" key="2">
    <citation type="submission" date="2018-11" db="EMBL/GenBank/DDBJ databases">
        <authorList>
            <consortium name="Pathogen Informatics"/>
        </authorList>
    </citation>
    <scope>NUCLEOTIDE SEQUENCE [LARGE SCALE GENOMIC DNA]</scope>
</reference>
<dbReference type="AlphaFoldDB" id="A0A158RAZ1"/>
<sequence length="137" mass="15114">MKSNFDLLLTPTMHILLIFWSFIFGTNGHGIASQFLLCHNCPSSVPDCQDLCHGRYCYKAELIIDHNYSTVKRGCLNQTDNGVDVGRCQDLPADLPGSNIHAIERMCICTLNGCNSASTNSNFAIFSIIVLLAICTR</sequence>
<protein>
    <submittedName>
        <fullName evidence="3">Protein quiver</fullName>
    </submittedName>
</protein>
<accession>A0A158RAZ1</accession>
<evidence type="ECO:0000313" key="3">
    <source>
        <dbReference type="WBParaSite" id="TCLT_0000125201-mRNA-1"/>
    </source>
</evidence>
<gene>
    <name evidence="1" type="ORF">TCLT_LOCUS1253</name>
</gene>
<organism evidence="3">
    <name type="scientific">Thelazia callipaeda</name>
    <name type="common">Oriental eyeworm</name>
    <name type="synonym">Parasitic nematode</name>
    <dbReference type="NCBI Taxonomy" id="103827"/>
    <lineage>
        <taxon>Eukaryota</taxon>
        <taxon>Metazoa</taxon>
        <taxon>Ecdysozoa</taxon>
        <taxon>Nematoda</taxon>
        <taxon>Chromadorea</taxon>
        <taxon>Rhabditida</taxon>
        <taxon>Spirurina</taxon>
        <taxon>Spiruromorpha</taxon>
        <taxon>Thelazioidea</taxon>
        <taxon>Thelaziidae</taxon>
        <taxon>Thelazia</taxon>
    </lineage>
</organism>
<evidence type="ECO:0000313" key="1">
    <source>
        <dbReference type="EMBL" id="VDM96590.1"/>
    </source>
</evidence>
<proteinExistence type="predicted"/>
<keyword evidence="2" id="KW-1185">Reference proteome</keyword>
<dbReference type="WBParaSite" id="TCLT_0000125201-mRNA-1">
    <property type="protein sequence ID" value="TCLT_0000125201-mRNA-1"/>
    <property type="gene ID" value="TCLT_0000125201"/>
</dbReference>
<dbReference type="Proteomes" id="UP000276776">
    <property type="component" value="Unassembled WGS sequence"/>
</dbReference>
<dbReference type="EMBL" id="UYYF01000146">
    <property type="protein sequence ID" value="VDM96590.1"/>
    <property type="molecule type" value="Genomic_DNA"/>
</dbReference>
<name>A0A158RAZ1_THECL</name>
<dbReference type="OrthoDB" id="5791057at2759"/>
<reference evidence="3" key="1">
    <citation type="submission" date="2016-04" db="UniProtKB">
        <authorList>
            <consortium name="WormBaseParasite"/>
        </authorList>
    </citation>
    <scope>IDENTIFICATION</scope>
</reference>
<evidence type="ECO:0000313" key="2">
    <source>
        <dbReference type="Proteomes" id="UP000276776"/>
    </source>
</evidence>